<evidence type="ECO:0000313" key="2">
    <source>
        <dbReference type="EMBL" id="RBP30014.1"/>
    </source>
</evidence>
<comment type="caution">
    <text evidence="2">The sequence shown here is derived from an EMBL/GenBank/DDBJ whole genome shotgun (WGS) entry which is preliminary data.</text>
</comment>
<dbReference type="PANTHER" id="PTHR45228">
    <property type="entry name" value="CYCLIC DI-GMP PHOSPHODIESTERASE TM_0186-RELATED"/>
    <property type="match status" value="1"/>
</dbReference>
<protein>
    <submittedName>
        <fullName evidence="2">HD domain-containing protein</fullName>
    </submittedName>
</protein>
<sequence>MNAYCEIGAEILGDDESELLELARIVALTHHERWDGTGYPAGLSGEDIPRVGRIVAIADVFDALTSERPYKRAWTVGDALGLIKQEAGTHFDPELVKLFEQCLPRILEIKERYAEP</sequence>
<dbReference type="InterPro" id="IPR037522">
    <property type="entry name" value="HD_GYP_dom"/>
</dbReference>
<evidence type="ECO:0000313" key="3">
    <source>
        <dbReference type="Proteomes" id="UP000252995"/>
    </source>
</evidence>
<evidence type="ECO:0000259" key="1">
    <source>
        <dbReference type="PROSITE" id="PS51832"/>
    </source>
</evidence>
<dbReference type="OrthoDB" id="9802066at2"/>
<feature type="domain" description="HD-GYP" evidence="1">
    <location>
        <begin position="1"/>
        <end position="115"/>
    </location>
</feature>
<proteinExistence type="predicted"/>
<gene>
    <name evidence="2" type="ORF">DET50_10858</name>
</gene>
<organism evidence="2 3">
    <name type="scientific">Marinobacter pelagius</name>
    <dbReference type="NCBI Taxonomy" id="379482"/>
    <lineage>
        <taxon>Bacteria</taxon>
        <taxon>Pseudomonadati</taxon>
        <taxon>Pseudomonadota</taxon>
        <taxon>Gammaproteobacteria</taxon>
        <taxon>Pseudomonadales</taxon>
        <taxon>Marinobacteraceae</taxon>
        <taxon>Marinobacter</taxon>
    </lineage>
</organism>
<dbReference type="Gene3D" id="1.10.3210.10">
    <property type="entry name" value="Hypothetical protein af1432"/>
    <property type="match status" value="1"/>
</dbReference>
<dbReference type="CDD" id="cd00077">
    <property type="entry name" value="HDc"/>
    <property type="match status" value="1"/>
</dbReference>
<dbReference type="AlphaFoldDB" id="A0A366GQM7"/>
<name>A0A366GQM7_9GAMM</name>
<dbReference type="Pfam" id="PF13487">
    <property type="entry name" value="HD_5"/>
    <property type="match status" value="1"/>
</dbReference>
<reference evidence="2 3" key="1">
    <citation type="submission" date="2018-06" db="EMBL/GenBank/DDBJ databases">
        <title>Freshwater and sediment microbial communities from various areas in North America, analyzing microbe dynamics in response to fracking.</title>
        <authorList>
            <person name="Lamendella R."/>
        </authorList>
    </citation>
    <scope>NUCLEOTIDE SEQUENCE [LARGE SCALE GENOMIC DNA]</scope>
    <source>
        <strain evidence="2 3">114J</strain>
    </source>
</reference>
<dbReference type="InterPro" id="IPR052020">
    <property type="entry name" value="Cyclic_di-GMP/3'3'-cGAMP_PDE"/>
</dbReference>
<dbReference type="SUPFAM" id="SSF109604">
    <property type="entry name" value="HD-domain/PDEase-like"/>
    <property type="match status" value="1"/>
</dbReference>
<dbReference type="PANTHER" id="PTHR45228:SF1">
    <property type="entry name" value="CYCLIC DI-GMP PHOSPHODIESTERASE TM_0186"/>
    <property type="match status" value="1"/>
</dbReference>
<dbReference type="GO" id="GO:0008081">
    <property type="term" value="F:phosphoric diester hydrolase activity"/>
    <property type="evidence" value="ECO:0007669"/>
    <property type="project" value="UniProtKB-ARBA"/>
</dbReference>
<dbReference type="EMBL" id="QNRO01000008">
    <property type="protein sequence ID" value="RBP30014.1"/>
    <property type="molecule type" value="Genomic_DNA"/>
</dbReference>
<dbReference type="Proteomes" id="UP000252995">
    <property type="component" value="Unassembled WGS sequence"/>
</dbReference>
<accession>A0A366GQM7</accession>
<dbReference type="PROSITE" id="PS51832">
    <property type="entry name" value="HD_GYP"/>
    <property type="match status" value="1"/>
</dbReference>
<dbReference type="InterPro" id="IPR003607">
    <property type="entry name" value="HD/PDEase_dom"/>
</dbReference>